<keyword evidence="2" id="KW-1185">Reference proteome</keyword>
<dbReference type="Proteomes" id="UP001595724">
    <property type="component" value="Unassembled WGS sequence"/>
</dbReference>
<protein>
    <recommendedName>
        <fullName evidence="3">DUF3757 domain-containing protein</fullName>
    </recommendedName>
</protein>
<reference evidence="2" key="1">
    <citation type="journal article" date="2019" name="Int. J. Syst. Evol. Microbiol.">
        <title>The Global Catalogue of Microorganisms (GCM) 10K type strain sequencing project: providing services to taxonomists for standard genome sequencing and annotation.</title>
        <authorList>
            <consortium name="The Broad Institute Genomics Platform"/>
            <consortium name="The Broad Institute Genome Sequencing Center for Infectious Disease"/>
            <person name="Wu L."/>
            <person name="Ma J."/>
        </authorList>
    </citation>
    <scope>NUCLEOTIDE SEQUENCE [LARGE SCALE GENOMIC DNA]</scope>
    <source>
        <strain evidence="2">KCTC 42211</strain>
    </source>
</reference>
<accession>A0ABV7UQ85</accession>
<name>A0ABV7UQ85_9GAMM</name>
<gene>
    <name evidence="1" type="ORF">ACFOM9_01795</name>
</gene>
<dbReference type="EMBL" id="JBHRYF010000001">
    <property type="protein sequence ID" value="MFC3658810.1"/>
    <property type="molecule type" value="Genomic_DNA"/>
</dbReference>
<evidence type="ECO:0000313" key="2">
    <source>
        <dbReference type="Proteomes" id="UP001595724"/>
    </source>
</evidence>
<comment type="caution">
    <text evidence="1">The sequence shown here is derived from an EMBL/GenBank/DDBJ whole genome shotgun (WGS) entry which is preliminary data.</text>
</comment>
<proteinExistence type="predicted"/>
<dbReference type="RefSeq" id="WP_386705607.1">
    <property type="nucleotide sequence ID" value="NZ_JBHRYF010000001.1"/>
</dbReference>
<evidence type="ECO:0008006" key="3">
    <source>
        <dbReference type="Google" id="ProtNLM"/>
    </source>
</evidence>
<sequence length="144" mass="16070">MAASVIVACAGCYPAPHTEWSRPEISGNYVLDGHPARGVEVFLGYSHDGSNPCPALERVAVTDASGSFHVDPETEWVWWRDLLNGDRIGQQHFLCFQSANGRLLAGEFSTWRMRYEHVHLSCKSPPVESQRPLESPKVCYLGRN</sequence>
<organism evidence="1 2">
    <name type="scientific">Luteimonas notoginsengisoli</name>
    <dbReference type="NCBI Taxonomy" id="1578200"/>
    <lineage>
        <taxon>Bacteria</taxon>
        <taxon>Pseudomonadati</taxon>
        <taxon>Pseudomonadota</taxon>
        <taxon>Gammaproteobacteria</taxon>
        <taxon>Lysobacterales</taxon>
        <taxon>Lysobacteraceae</taxon>
        <taxon>Luteimonas</taxon>
    </lineage>
</organism>
<evidence type="ECO:0000313" key="1">
    <source>
        <dbReference type="EMBL" id="MFC3658810.1"/>
    </source>
</evidence>